<dbReference type="RefSeq" id="WP_053401367.1">
    <property type="nucleotide sequence ID" value="NZ_JAUKEN010000001.1"/>
</dbReference>
<gene>
    <name evidence="2" type="ORF">AMD01_10595</name>
</gene>
<dbReference type="PROSITE" id="PS51725">
    <property type="entry name" value="ABM"/>
    <property type="match status" value="1"/>
</dbReference>
<dbReference type="SUPFAM" id="SSF54909">
    <property type="entry name" value="Dimeric alpha+beta barrel"/>
    <property type="match status" value="1"/>
</dbReference>
<evidence type="ECO:0000313" key="3">
    <source>
        <dbReference type="Proteomes" id="UP000037558"/>
    </source>
</evidence>
<reference evidence="3" key="1">
    <citation type="submission" date="2015-08" db="EMBL/GenBank/DDBJ databases">
        <title>Fjat-14210 dsm16467.</title>
        <authorList>
            <person name="Liu B."/>
            <person name="Wang J."/>
            <person name="Zhu Y."/>
            <person name="Liu G."/>
            <person name="Chen Q."/>
            <person name="Chen Z."/>
            <person name="Lan J."/>
            <person name="Che J."/>
            <person name="Ge C."/>
            <person name="Shi H."/>
            <person name="Pan Z."/>
            <person name="Liu X."/>
        </authorList>
    </citation>
    <scope>NUCLEOTIDE SEQUENCE [LARGE SCALE GENOMIC DNA]</scope>
    <source>
        <strain evidence="3">DSM 16467</strain>
    </source>
</reference>
<dbReference type="Pfam" id="PF03992">
    <property type="entry name" value="ABM"/>
    <property type="match status" value="1"/>
</dbReference>
<dbReference type="InterPro" id="IPR011008">
    <property type="entry name" value="Dimeric_a/b-barrel"/>
</dbReference>
<proteinExistence type="predicted"/>
<accession>A0A0M0L5D9</accession>
<comment type="caution">
    <text evidence="2">The sequence shown here is derived from an EMBL/GenBank/DDBJ whole genome shotgun (WGS) entry which is preliminary data.</text>
</comment>
<name>A0A0M0L5D9_9BACI</name>
<feature type="domain" description="ABM" evidence="1">
    <location>
        <begin position="2"/>
        <end position="91"/>
    </location>
</feature>
<dbReference type="Gene3D" id="3.30.70.100">
    <property type="match status" value="1"/>
</dbReference>
<evidence type="ECO:0000313" key="2">
    <source>
        <dbReference type="EMBL" id="KOO46291.1"/>
    </source>
</evidence>
<dbReference type="InterPro" id="IPR007138">
    <property type="entry name" value="ABM_dom"/>
</dbReference>
<dbReference type="OrthoDB" id="9798157at2"/>
<evidence type="ECO:0000259" key="1">
    <source>
        <dbReference type="PROSITE" id="PS51725"/>
    </source>
</evidence>
<sequence length="97" mass="11376">MIIEHAVFYIHKEKQSEFEIAFKEAAALIAATAGYRSHTLNKSIENDGKYFIFVEWDTVESHMEGFMQSPRFQQFVALMDPFLEKAEMEHLETKQRS</sequence>
<protein>
    <recommendedName>
        <fullName evidence="1">ABM domain-containing protein</fullName>
    </recommendedName>
</protein>
<keyword evidence="3" id="KW-1185">Reference proteome</keyword>
<organism evidence="2 3">
    <name type="scientific">Priestia koreensis</name>
    <dbReference type="NCBI Taxonomy" id="284581"/>
    <lineage>
        <taxon>Bacteria</taxon>
        <taxon>Bacillati</taxon>
        <taxon>Bacillota</taxon>
        <taxon>Bacilli</taxon>
        <taxon>Bacillales</taxon>
        <taxon>Bacillaceae</taxon>
        <taxon>Priestia</taxon>
    </lineage>
</organism>
<dbReference type="AlphaFoldDB" id="A0A0M0L5D9"/>
<dbReference type="PATRIC" id="fig|284581.3.peg.2214"/>
<dbReference type="EMBL" id="LILC01000013">
    <property type="protein sequence ID" value="KOO46291.1"/>
    <property type="molecule type" value="Genomic_DNA"/>
</dbReference>
<dbReference type="Proteomes" id="UP000037558">
    <property type="component" value="Unassembled WGS sequence"/>
</dbReference>